<name>A0A0A8Y332_ARUDO</name>
<reference evidence="1" key="2">
    <citation type="journal article" date="2015" name="Data Brief">
        <title>Shoot transcriptome of the giant reed, Arundo donax.</title>
        <authorList>
            <person name="Barrero R.A."/>
            <person name="Guerrero F.D."/>
            <person name="Moolhuijzen P."/>
            <person name="Goolsby J.A."/>
            <person name="Tidwell J."/>
            <person name="Bellgard S.E."/>
            <person name="Bellgard M.I."/>
        </authorList>
    </citation>
    <scope>NUCLEOTIDE SEQUENCE</scope>
    <source>
        <tissue evidence="1">Shoot tissue taken approximately 20 cm above the soil surface</tissue>
    </source>
</reference>
<reference evidence="1" key="1">
    <citation type="submission" date="2014-09" db="EMBL/GenBank/DDBJ databases">
        <authorList>
            <person name="Magalhaes I.L.F."/>
            <person name="Oliveira U."/>
            <person name="Santos F.R."/>
            <person name="Vidigal T.H.D.A."/>
            <person name="Brescovit A.D."/>
            <person name="Santos A.J."/>
        </authorList>
    </citation>
    <scope>NUCLEOTIDE SEQUENCE</scope>
    <source>
        <tissue evidence="1">Shoot tissue taken approximately 20 cm above the soil surface</tissue>
    </source>
</reference>
<evidence type="ECO:0000313" key="1">
    <source>
        <dbReference type="EMBL" id="JAD18162.1"/>
    </source>
</evidence>
<protein>
    <submittedName>
        <fullName evidence="1">Uncharacterized protein</fullName>
    </submittedName>
</protein>
<proteinExistence type="predicted"/>
<sequence>MMESLQSRQFLALHQSCGWTLLRLKTSVQELSPCSRSLDYPGFARAAAEHSAGRARRCSSVSLTRGTPWRGSFPP</sequence>
<dbReference type="AlphaFoldDB" id="A0A0A8Y332"/>
<accession>A0A0A8Y332</accession>
<dbReference type="EMBL" id="GBRH01279733">
    <property type="protein sequence ID" value="JAD18162.1"/>
    <property type="molecule type" value="Transcribed_RNA"/>
</dbReference>
<organism evidence="1">
    <name type="scientific">Arundo donax</name>
    <name type="common">Giant reed</name>
    <name type="synonym">Donax arundinaceus</name>
    <dbReference type="NCBI Taxonomy" id="35708"/>
    <lineage>
        <taxon>Eukaryota</taxon>
        <taxon>Viridiplantae</taxon>
        <taxon>Streptophyta</taxon>
        <taxon>Embryophyta</taxon>
        <taxon>Tracheophyta</taxon>
        <taxon>Spermatophyta</taxon>
        <taxon>Magnoliopsida</taxon>
        <taxon>Liliopsida</taxon>
        <taxon>Poales</taxon>
        <taxon>Poaceae</taxon>
        <taxon>PACMAD clade</taxon>
        <taxon>Arundinoideae</taxon>
        <taxon>Arundineae</taxon>
        <taxon>Arundo</taxon>
    </lineage>
</organism>